<proteinExistence type="predicted"/>
<reference evidence="1" key="1">
    <citation type="submission" date="2019-08" db="EMBL/GenBank/DDBJ databases">
        <authorList>
            <person name="Kucharzyk K."/>
            <person name="Murdoch R.W."/>
            <person name="Higgins S."/>
            <person name="Loffler F."/>
        </authorList>
    </citation>
    <scope>NUCLEOTIDE SEQUENCE</scope>
</reference>
<organism evidence="1">
    <name type="scientific">bioreactor metagenome</name>
    <dbReference type="NCBI Taxonomy" id="1076179"/>
    <lineage>
        <taxon>unclassified sequences</taxon>
        <taxon>metagenomes</taxon>
        <taxon>ecological metagenomes</taxon>
    </lineage>
</organism>
<accession>A0A644WRQ2</accession>
<comment type="caution">
    <text evidence="1">The sequence shown here is derived from an EMBL/GenBank/DDBJ whole genome shotgun (WGS) entry which is preliminary data.</text>
</comment>
<protein>
    <recommendedName>
        <fullName evidence="2">Calcineurin-like phosphoesterase domain-containing protein</fullName>
    </recommendedName>
</protein>
<dbReference type="SUPFAM" id="SSF56300">
    <property type="entry name" value="Metallo-dependent phosphatases"/>
    <property type="match status" value="1"/>
</dbReference>
<sequence length="297" mass="33040">MTYVPGNHDLLIDSESMQTVFPGIAEVRDVRGLGTYSPEGHPEIAIEHGHRYNFFCAPDPLSNREIAPGSILPPGYFFTRIATLSVVEGKPEPSKIRPAVTPNSLGESQDLEYLYWKIWDALMTELPIKEDFEEKIIRTNIDGFTETYAMSDVMPRQAKAGGRIDVNLFKGIQDTWDERQGLNGVDVKIPVREALVKSASAAGTDEQAVVQYFRNPASDKRIVIFGHSHESRMIPSETHDGKKALYVNSGTWIDRNATPTMTFVTVIPKDGERHVGLYQYAHDGTIGTLNTMAVPGF</sequence>
<name>A0A644WRQ2_9ZZZZ</name>
<dbReference type="EMBL" id="VSSQ01001207">
    <property type="protein sequence ID" value="MPM06191.1"/>
    <property type="molecule type" value="Genomic_DNA"/>
</dbReference>
<evidence type="ECO:0008006" key="2">
    <source>
        <dbReference type="Google" id="ProtNLM"/>
    </source>
</evidence>
<evidence type="ECO:0000313" key="1">
    <source>
        <dbReference type="EMBL" id="MPM06191.1"/>
    </source>
</evidence>
<dbReference type="InterPro" id="IPR029052">
    <property type="entry name" value="Metallo-depent_PP-like"/>
</dbReference>
<dbReference type="AlphaFoldDB" id="A0A644WRQ2"/>
<gene>
    <name evidence="1" type="ORF">SDC9_52487</name>
</gene>